<evidence type="ECO:0000313" key="3">
    <source>
        <dbReference type="Proteomes" id="UP000182489"/>
    </source>
</evidence>
<dbReference type="GO" id="GO:0015074">
    <property type="term" value="P:DNA integration"/>
    <property type="evidence" value="ECO:0007669"/>
    <property type="project" value="InterPro"/>
</dbReference>
<name>A0AB38CA71_9BURK</name>
<dbReference type="AlphaFoldDB" id="A0AB38CA71"/>
<dbReference type="GO" id="GO:0006310">
    <property type="term" value="P:DNA recombination"/>
    <property type="evidence" value="ECO:0007669"/>
    <property type="project" value="UniProtKB-KW"/>
</dbReference>
<evidence type="ECO:0000313" key="2">
    <source>
        <dbReference type="EMBL" id="SFX47110.1"/>
    </source>
</evidence>
<dbReference type="GO" id="GO:0003677">
    <property type="term" value="F:DNA binding"/>
    <property type="evidence" value="ECO:0007669"/>
    <property type="project" value="InterPro"/>
</dbReference>
<dbReference type="CDD" id="cd00397">
    <property type="entry name" value="DNA_BRE_C"/>
    <property type="match status" value="1"/>
</dbReference>
<protein>
    <recommendedName>
        <fullName evidence="4">Tyr recombinase domain-containing protein</fullName>
    </recommendedName>
</protein>
<organism evidence="2 3">
    <name type="scientific">Janthinobacterium lividum</name>
    <dbReference type="NCBI Taxonomy" id="29581"/>
    <lineage>
        <taxon>Bacteria</taxon>
        <taxon>Pseudomonadati</taxon>
        <taxon>Pseudomonadota</taxon>
        <taxon>Betaproteobacteria</taxon>
        <taxon>Burkholderiales</taxon>
        <taxon>Oxalobacteraceae</taxon>
        <taxon>Janthinobacterium</taxon>
    </lineage>
</organism>
<dbReference type="InterPro" id="IPR011010">
    <property type="entry name" value="DNA_brk_join_enz"/>
</dbReference>
<reference evidence="2 3" key="1">
    <citation type="submission" date="2016-11" db="EMBL/GenBank/DDBJ databases">
        <authorList>
            <person name="Varghese N."/>
            <person name="Submissions S."/>
        </authorList>
    </citation>
    <scope>NUCLEOTIDE SEQUENCE [LARGE SCALE GENOMIC DNA]</scope>
    <source>
        <strain evidence="2 3">NFR18</strain>
    </source>
</reference>
<keyword evidence="1" id="KW-0233">DNA recombination</keyword>
<dbReference type="SUPFAM" id="SSF56349">
    <property type="entry name" value="DNA breaking-rejoining enzymes"/>
    <property type="match status" value="1"/>
</dbReference>
<dbReference type="InterPro" id="IPR013762">
    <property type="entry name" value="Integrase-like_cat_sf"/>
</dbReference>
<evidence type="ECO:0000256" key="1">
    <source>
        <dbReference type="ARBA" id="ARBA00023172"/>
    </source>
</evidence>
<gene>
    <name evidence="2" type="ORF">SAMN03097694_2355</name>
</gene>
<accession>A0AB38CA71</accession>
<comment type="caution">
    <text evidence="2">The sequence shown here is derived from an EMBL/GenBank/DDBJ whole genome shotgun (WGS) entry which is preliminary data.</text>
</comment>
<dbReference type="EMBL" id="FPKH01000001">
    <property type="protein sequence ID" value="SFX47110.1"/>
    <property type="molecule type" value="Genomic_DNA"/>
</dbReference>
<sequence>MPSESHSKTFRSCFSRLLSPCNIETPCLKGPFRLEPCSWPGNNRENHRGHAGPNMEPRSPSFASTWLLAMLQGQTYDQIAARFRVTKSTVSKSVTDLARDLQSIVGVVGIDEDSAPTAHVIRAHGKDYLEALEHFVPLAKHAATTSLPIITQAHIDQLVLHTARHSRCKQRDIALLLMLIHTGARPNEIARITIADYIDASGQHRSPVWLPAGAATNGVRRPLLLDATVLYWLDAYLAWRVAAGWGVSDRREYRGLQGDSSLFLGRSGESFTSPSAKATAEKGLHDVLQRIFRYANQPGLGVLGARRSVAHRLRADGSTHDEIAFYLGTRTGTVRRLLATSPGKPPHPGASGT</sequence>
<proteinExistence type="predicted"/>
<evidence type="ECO:0008006" key="4">
    <source>
        <dbReference type="Google" id="ProtNLM"/>
    </source>
</evidence>
<dbReference type="Gene3D" id="1.10.443.10">
    <property type="entry name" value="Intergrase catalytic core"/>
    <property type="match status" value="1"/>
</dbReference>
<dbReference type="Proteomes" id="UP000182489">
    <property type="component" value="Unassembled WGS sequence"/>
</dbReference>